<dbReference type="InterPro" id="IPR029026">
    <property type="entry name" value="tRNA_m1G_MTases_N"/>
</dbReference>
<comment type="caution">
    <text evidence="8">The sequence shown here is derived from an EMBL/GenBank/DDBJ whole genome shotgun (WGS) entry which is preliminary data.</text>
</comment>
<keyword evidence="5 6" id="KW-0819">tRNA processing</keyword>
<accession>A0ABW8L6P7</accession>
<evidence type="ECO:0000256" key="6">
    <source>
        <dbReference type="HAMAP-Rule" id="MF_01885"/>
    </source>
</evidence>
<dbReference type="Gene3D" id="3.40.1280.10">
    <property type="match status" value="1"/>
</dbReference>
<keyword evidence="4 6" id="KW-0949">S-adenosyl-L-methionine</keyword>
<protein>
    <recommendedName>
        <fullName evidence="6">tRNA (cytidine(34)-2'-O)-methyltransferase</fullName>
        <ecNumber evidence="6">2.1.1.207</ecNumber>
    </recommendedName>
    <alternativeName>
        <fullName evidence="6">tRNA (cytidine/uridine-2'-O-)-methyltransferase TrmL</fullName>
    </alternativeName>
</protein>
<evidence type="ECO:0000256" key="2">
    <source>
        <dbReference type="ARBA" id="ARBA00022603"/>
    </source>
</evidence>
<keyword evidence="2 6" id="KW-0489">Methyltransferase</keyword>
<dbReference type="Proteomes" id="UP001620234">
    <property type="component" value="Unassembled WGS sequence"/>
</dbReference>
<feature type="binding site" evidence="6">
    <location>
        <position position="139"/>
    </location>
    <ligand>
        <name>S-adenosyl-L-methionine</name>
        <dbReference type="ChEBI" id="CHEBI:59789"/>
    </ligand>
</feature>
<dbReference type="SUPFAM" id="SSF75217">
    <property type="entry name" value="alpha/beta knot"/>
    <property type="match status" value="1"/>
</dbReference>
<comment type="similarity">
    <text evidence="6">Belongs to the class IV-like SAM-binding methyltransferase superfamily. RNA methyltransferase TrmH family. TrmL subfamily.</text>
</comment>
<comment type="catalytic activity">
    <reaction evidence="6">
        <text>cytidine(34) in tRNA + S-adenosyl-L-methionine = 2'-O-methylcytidine(34) in tRNA + S-adenosyl-L-homocysteine + H(+)</text>
        <dbReference type="Rhea" id="RHEA:43084"/>
        <dbReference type="Rhea" id="RHEA-COMP:10331"/>
        <dbReference type="Rhea" id="RHEA-COMP:10332"/>
        <dbReference type="ChEBI" id="CHEBI:15378"/>
        <dbReference type="ChEBI" id="CHEBI:57856"/>
        <dbReference type="ChEBI" id="CHEBI:59789"/>
        <dbReference type="ChEBI" id="CHEBI:74495"/>
        <dbReference type="ChEBI" id="CHEBI:82748"/>
        <dbReference type="EC" id="2.1.1.207"/>
    </reaction>
</comment>
<evidence type="ECO:0000256" key="1">
    <source>
        <dbReference type="ARBA" id="ARBA00022490"/>
    </source>
</evidence>
<dbReference type="Pfam" id="PF00588">
    <property type="entry name" value="SpoU_methylase"/>
    <property type="match status" value="1"/>
</dbReference>
<evidence type="ECO:0000313" key="8">
    <source>
        <dbReference type="EMBL" id="MFK4000428.1"/>
    </source>
</evidence>
<evidence type="ECO:0000259" key="7">
    <source>
        <dbReference type="Pfam" id="PF00588"/>
    </source>
</evidence>
<feature type="binding site" evidence="6">
    <location>
        <position position="82"/>
    </location>
    <ligand>
        <name>S-adenosyl-L-methionine</name>
        <dbReference type="ChEBI" id="CHEBI:59789"/>
    </ligand>
</feature>
<gene>
    <name evidence="6" type="primary">trmL</name>
    <name evidence="8" type="ORF">ACI2I3_03625</name>
</gene>
<dbReference type="InterPro" id="IPR001537">
    <property type="entry name" value="SpoU_MeTrfase"/>
</dbReference>
<dbReference type="RefSeq" id="WP_193006758.1">
    <property type="nucleotide sequence ID" value="NZ_JABUZJ010000075.1"/>
</dbReference>
<keyword evidence="9" id="KW-1185">Reference proteome</keyword>
<comment type="subcellular location">
    <subcellularLocation>
        <location evidence="6">Cytoplasm</location>
    </subcellularLocation>
</comment>
<dbReference type="PIRSF" id="PIRSF029256">
    <property type="entry name" value="SpoU_TrmH_prd"/>
    <property type="match status" value="1"/>
</dbReference>
<comment type="catalytic activity">
    <reaction evidence="6">
        <text>5-carboxymethylaminomethyluridine(34) in tRNA(Leu) + S-adenosyl-L-methionine = 5-carboxymethylaminomethyl-2'-O-methyluridine(34) in tRNA(Leu) + S-adenosyl-L-homocysteine + H(+)</text>
        <dbReference type="Rhea" id="RHEA:43088"/>
        <dbReference type="Rhea" id="RHEA-COMP:10333"/>
        <dbReference type="Rhea" id="RHEA-COMP:10334"/>
        <dbReference type="ChEBI" id="CHEBI:15378"/>
        <dbReference type="ChEBI" id="CHEBI:57856"/>
        <dbReference type="ChEBI" id="CHEBI:59789"/>
        <dbReference type="ChEBI" id="CHEBI:74508"/>
        <dbReference type="ChEBI" id="CHEBI:74511"/>
        <dbReference type="EC" id="2.1.1.207"/>
    </reaction>
</comment>
<keyword evidence="3 6" id="KW-0808">Transferase</keyword>
<feature type="binding site" evidence="6">
    <location>
        <position position="147"/>
    </location>
    <ligand>
        <name>S-adenosyl-L-methionine</name>
        <dbReference type="ChEBI" id="CHEBI:59789"/>
    </ligand>
</feature>
<sequence>MTIHIVLVAPKMPSNTGNIIRLCANTGAQLHLVRPLGFELDDKKLRRAGLDYHEYAHLQVHDDWTAARQALQAADCQTVTALTTKLSQPFYDYDFIGQQEAGATGEALMPNIALVFGSETAGLADEIREDIGASNWLRLPMLADSRSLNLSNSVAICLYEIWRQQGFRGDEGRSIGYETLTVYDSK</sequence>
<evidence type="ECO:0000313" key="9">
    <source>
        <dbReference type="Proteomes" id="UP001620234"/>
    </source>
</evidence>
<dbReference type="HAMAP" id="MF_01885">
    <property type="entry name" value="tRNA_methyltr_TrmL"/>
    <property type="match status" value="1"/>
</dbReference>
<dbReference type="EMBL" id="JBJDPD010000003">
    <property type="protein sequence ID" value="MFK4000428.1"/>
    <property type="molecule type" value="Genomic_DNA"/>
</dbReference>
<proteinExistence type="inferred from homology"/>
<dbReference type="InterPro" id="IPR016914">
    <property type="entry name" value="TrmL"/>
</dbReference>
<dbReference type="PANTHER" id="PTHR42971">
    <property type="entry name" value="TRNA (CYTIDINE(34)-2'-O)-METHYLTRANSFERASE"/>
    <property type="match status" value="1"/>
</dbReference>
<evidence type="ECO:0000256" key="5">
    <source>
        <dbReference type="ARBA" id="ARBA00022694"/>
    </source>
</evidence>
<evidence type="ECO:0000256" key="3">
    <source>
        <dbReference type="ARBA" id="ARBA00022679"/>
    </source>
</evidence>
<feature type="binding site" evidence="6">
    <location>
        <position position="117"/>
    </location>
    <ligand>
        <name>S-adenosyl-L-methionine</name>
        <dbReference type="ChEBI" id="CHEBI:59789"/>
    </ligand>
</feature>
<comment type="function">
    <text evidence="6">Methylates the ribose at the nucleotide 34 wobble position in the two leucyl isoacceptors tRNA(Leu)(CmAA) and tRNA(Leu)(cmnm5UmAA). Catalyzes the methyl transfer from S-adenosyl-L-methionine to the 2'-OH of the wobble nucleotide.</text>
</comment>
<dbReference type="CDD" id="cd18094">
    <property type="entry name" value="SpoU-like_TrmL"/>
    <property type="match status" value="1"/>
</dbReference>
<name>A0ABW8L6P7_9GAMM</name>
<keyword evidence="1 6" id="KW-0963">Cytoplasm</keyword>
<comment type="subunit">
    <text evidence="6">Homodimer.</text>
</comment>
<dbReference type="InterPro" id="IPR029028">
    <property type="entry name" value="Alpha/beta_knot_MTases"/>
</dbReference>
<dbReference type="EC" id="2.1.1.207" evidence="6"/>
<evidence type="ECO:0000256" key="4">
    <source>
        <dbReference type="ARBA" id="ARBA00022691"/>
    </source>
</evidence>
<dbReference type="PANTHER" id="PTHR42971:SF1">
    <property type="entry name" value="TRNA (CYTIDINE(34)-2'-O)-METHYLTRANSFERASE"/>
    <property type="match status" value="1"/>
</dbReference>
<feature type="domain" description="tRNA/rRNA methyltransferase SpoU type" evidence="7">
    <location>
        <begin position="3"/>
        <end position="159"/>
    </location>
</feature>
<reference evidence="8 9" key="1">
    <citation type="submission" date="2024-11" db="EMBL/GenBank/DDBJ databases">
        <title>The Natural Products Discovery Center: Release of the First 8490 Sequenced Strains for Exploring Actinobacteria Biosynthetic Diversity.</title>
        <authorList>
            <person name="Kalkreuter E."/>
            <person name="Kautsar S.A."/>
            <person name="Yang D."/>
            <person name="Bader C.D."/>
            <person name="Teijaro C.N."/>
            <person name="Fluegel L."/>
            <person name="Davis C.M."/>
            <person name="Simpson J.R."/>
            <person name="Lauterbach L."/>
            <person name="Steele A.D."/>
            <person name="Gui C."/>
            <person name="Meng S."/>
            <person name="Li G."/>
            <person name="Viehrig K."/>
            <person name="Ye F."/>
            <person name="Su P."/>
            <person name="Kiefer A.F."/>
            <person name="Nichols A."/>
            <person name="Cepeda A.J."/>
            <person name="Yan W."/>
            <person name="Fan B."/>
            <person name="Jiang Y."/>
            <person name="Adhikari A."/>
            <person name="Zheng C.-J."/>
            <person name="Schuster L."/>
            <person name="Cowan T.M."/>
            <person name="Smanski M.J."/>
            <person name="Chevrette M.G."/>
            <person name="De Carvalho L.P.S."/>
            <person name="Shen B."/>
        </authorList>
    </citation>
    <scope>NUCLEOTIDE SEQUENCE [LARGE SCALE GENOMIC DNA]</scope>
    <source>
        <strain evidence="8 9">NPDC077433</strain>
    </source>
</reference>
<organism evidence="8 9">
    <name type="scientific">Psychrobacter namhaensis</name>
    <dbReference type="NCBI Taxonomy" id="292734"/>
    <lineage>
        <taxon>Bacteria</taxon>
        <taxon>Pseudomonadati</taxon>
        <taxon>Pseudomonadota</taxon>
        <taxon>Gammaproteobacteria</taxon>
        <taxon>Moraxellales</taxon>
        <taxon>Moraxellaceae</taxon>
        <taxon>Psychrobacter</taxon>
    </lineage>
</organism>